<evidence type="ECO:0000313" key="3">
    <source>
        <dbReference type="Proteomes" id="UP001055439"/>
    </source>
</evidence>
<feature type="compositionally biased region" description="Acidic residues" evidence="1">
    <location>
        <begin position="118"/>
        <end position="127"/>
    </location>
</feature>
<name>A0A9E7EEF2_9LILI</name>
<proteinExistence type="predicted"/>
<dbReference type="Proteomes" id="UP001055439">
    <property type="component" value="Chromosome 1"/>
</dbReference>
<sequence length="338" mass="35276">MELASEEGVNIAHRSETSHGEALRCVGETVQTNRRRNAALPRATSRFGALCLLPPLTPTPSAGATPMSAAHAPVPPPHRSGGGGGLAAAGDGGAGGDDDGNDPSRLKRTHAVDADPAFSEEEEEEEEEKHGLDIPPDRLPPSDILRPPPHLSGSRRDAAPAIAPHQCHVRQVPARPHEISPGAEVARGRPAVYASGVRARGRGLVAPAIRRGDSAAEEVRLRGVQARVRHPAGTRRPPCEPQEPERLPRRSQGSNEGRLQAERATCRRCGGETSWAEDQAEGEEGAAEAPTASGGAVGGTSRGSKRRRREHRVDLNVPPVSSSDTGSASSSSAGNSAP</sequence>
<evidence type="ECO:0000256" key="1">
    <source>
        <dbReference type="SAM" id="MobiDB-lite"/>
    </source>
</evidence>
<protein>
    <submittedName>
        <fullName evidence="2">Uncharacterized protein</fullName>
    </submittedName>
</protein>
<evidence type="ECO:0000313" key="2">
    <source>
        <dbReference type="EMBL" id="URD75396.1"/>
    </source>
</evidence>
<dbReference type="EMBL" id="CP097502">
    <property type="protein sequence ID" value="URD75396.1"/>
    <property type="molecule type" value="Genomic_DNA"/>
</dbReference>
<dbReference type="AlphaFoldDB" id="A0A9E7EEF2"/>
<organism evidence="2 3">
    <name type="scientific">Musa troglodytarum</name>
    <name type="common">fe'i banana</name>
    <dbReference type="NCBI Taxonomy" id="320322"/>
    <lineage>
        <taxon>Eukaryota</taxon>
        <taxon>Viridiplantae</taxon>
        <taxon>Streptophyta</taxon>
        <taxon>Embryophyta</taxon>
        <taxon>Tracheophyta</taxon>
        <taxon>Spermatophyta</taxon>
        <taxon>Magnoliopsida</taxon>
        <taxon>Liliopsida</taxon>
        <taxon>Zingiberales</taxon>
        <taxon>Musaceae</taxon>
        <taxon>Musa</taxon>
    </lineage>
</organism>
<feature type="region of interest" description="Disordered" evidence="1">
    <location>
        <begin position="52"/>
        <end position="189"/>
    </location>
</feature>
<feature type="compositionally biased region" description="Basic and acidic residues" evidence="1">
    <location>
        <begin position="13"/>
        <end position="22"/>
    </location>
</feature>
<feature type="compositionally biased region" description="Low complexity" evidence="1">
    <location>
        <begin position="321"/>
        <end position="338"/>
    </location>
</feature>
<feature type="compositionally biased region" description="Gly residues" evidence="1">
    <location>
        <begin position="80"/>
        <end position="95"/>
    </location>
</feature>
<feature type="compositionally biased region" description="Basic and acidic residues" evidence="1">
    <location>
        <begin position="102"/>
        <end position="113"/>
    </location>
</feature>
<gene>
    <name evidence="2" type="ORF">MUK42_08104</name>
</gene>
<accession>A0A9E7EEF2</accession>
<keyword evidence="3" id="KW-1185">Reference proteome</keyword>
<feature type="region of interest" description="Disordered" evidence="1">
    <location>
        <begin position="221"/>
        <end position="338"/>
    </location>
</feature>
<reference evidence="2" key="1">
    <citation type="submission" date="2022-05" db="EMBL/GenBank/DDBJ databases">
        <title>The Musa troglodytarum L. genome provides insights into the mechanism of non-climacteric behaviour and enrichment of carotenoids.</title>
        <authorList>
            <person name="Wang J."/>
        </authorList>
    </citation>
    <scope>NUCLEOTIDE SEQUENCE</scope>
    <source>
        <tissue evidence="2">Leaf</tissue>
    </source>
</reference>
<feature type="compositionally biased region" description="Low complexity" evidence="1">
    <location>
        <begin position="52"/>
        <end position="66"/>
    </location>
</feature>
<feature type="region of interest" description="Disordered" evidence="1">
    <location>
        <begin position="1"/>
        <end position="23"/>
    </location>
</feature>